<accession>A0A8J3IRJ4</accession>
<proteinExistence type="predicted"/>
<evidence type="ECO:0000313" key="4">
    <source>
        <dbReference type="Proteomes" id="UP000597444"/>
    </source>
</evidence>
<dbReference type="EMBL" id="BNJK01000001">
    <property type="protein sequence ID" value="GHO97288.1"/>
    <property type="molecule type" value="Genomic_DNA"/>
</dbReference>
<evidence type="ECO:0000313" key="3">
    <source>
        <dbReference type="EMBL" id="GHO97288.1"/>
    </source>
</evidence>
<dbReference type="Proteomes" id="UP000597444">
    <property type="component" value="Unassembled WGS sequence"/>
</dbReference>
<protein>
    <submittedName>
        <fullName evidence="3">Uncharacterized protein</fullName>
    </submittedName>
</protein>
<name>A0A8J3IRJ4_9CHLR</name>
<keyword evidence="1" id="KW-0175">Coiled coil</keyword>
<comment type="caution">
    <text evidence="3">The sequence shown here is derived from an EMBL/GenBank/DDBJ whole genome shotgun (WGS) entry which is preliminary data.</text>
</comment>
<keyword evidence="4" id="KW-1185">Reference proteome</keyword>
<feature type="coiled-coil region" evidence="1">
    <location>
        <begin position="124"/>
        <end position="195"/>
    </location>
</feature>
<evidence type="ECO:0000256" key="1">
    <source>
        <dbReference type="SAM" id="Coils"/>
    </source>
</evidence>
<feature type="compositionally biased region" description="Basic and acidic residues" evidence="2">
    <location>
        <begin position="31"/>
        <end position="46"/>
    </location>
</feature>
<gene>
    <name evidence="3" type="ORF">KSF_073360</name>
</gene>
<feature type="region of interest" description="Disordered" evidence="2">
    <location>
        <begin position="1"/>
        <end position="52"/>
    </location>
</feature>
<sequence>MSMPGSSELRGNRPGRREVATLDVAQQGTKRGIEDSGDLRDHDGKRAKNLGGMDIKSLASELAKSTSEAKAAHEAGNANAKELIEYAESVKNALMDAKAYQKRSFGAETRVLTKQFIEATHAAKSAFNAKSEKAEKLIEDAEKARESLVAAKLDKAHRIMDVAIKGANRGKDAETHDLLNKARKELKDLKILEEE</sequence>
<organism evidence="3 4">
    <name type="scientific">Reticulibacter mediterranei</name>
    <dbReference type="NCBI Taxonomy" id="2778369"/>
    <lineage>
        <taxon>Bacteria</taxon>
        <taxon>Bacillati</taxon>
        <taxon>Chloroflexota</taxon>
        <taxon>Ktedonobacteria</taxon>
        <taxon>Ktedonobacterales</taxon>
        <taxon>Reticulibacteraceae</taxon>
        <taxon>Reticulibacter</taxon>
    </lineage>
</organism>
<dbReference type="AlphaFoldDB" id="A0A8J3IRJ4"/>
<evidence type="ECO:0000256" key="2">
    <source>
        <dbReference type="SAM" id="MobiDB-lite"/>
    </source>
</evidence>
<reference evidence="3" key="1">
    <citation type="submission" date="2020-10" db="EMBL/GenBank/DDBJ databases">
        <title>Taxonomic study of unclassified bacteria belonging to the class Ktedonobacteria.</title>
        <authorList>
            <person name="Yabe S."/>
            <person name="Wang C.M."/>
            <person name="Zheng Y."/>
            <person name="Sakai Y."/>
            <person name="Cavaletti L."/>
            <person name="Monciardini P."/>
            <person name="Donadio S."/>
        </authorList>
    </citation>
    <scope>NUCLEOTIDE SEQUENCE</scope>
    <source>
        <strain evidence="3">ID150040</strain>
    </source>
</reference>